<dbReference type="EMBL" id="JAOPJZ010000001">
    <property type="protein sequence ID" value="MCU4750867.1"/>
    <property type="molecule type" value="Genomic_DNA"/>
</dbReference>
<organism evidence="2 3">
    <name type="scientific">Natronosalvus hydrolyticus</name>
    <dbReference type="NCBI Taxonomy" id="2979988"/>
    <lineage>
        <taxon>Archaea</taxon>
        <taxon>Methanobacteriati</taxon>
        <taxon>Methanobacteriota</taxon>
        <taxon>Stenosarchaea group</taxon>
        <taxon>Halobacteria</taxon>
        <taxon>Halobacteriales</taxon>
        <taxon>Natrialbaceae</taxon>
        <taxon>Natronosalvus</taxon>
    </lineage>
</organism>
<sequence length="138" mass="14695">MRPVARPPTLGIIASLAYGIIAIAPYVFLEVDSTVIDVYYDVSLAGPQFLSLLAVVAFVLFAAGRQGRTEPDTVAGLTLVLGVVLTVLTLAWAVAVPTELVLEGGDVTWFEYHRWVAVVVAALVPVAAAWYTRVLGLV</sequence>
<name>A0AAP3E5M9_9EURY</name>
<dbReference type="AlphaFoldDB" id="A0AAP3E5M9"/>
<keyword evidence="1" id="KW-0472">Membrane</keyword>
<feature type="transmembrane region" description="Helical" evidence="1">
    <location>
        <begin position="44"/>
        <end position="62"/>
    </location>
</feature>
<evidence type="ECO:0000313" key="3">
    <source>
        <dbReference type="Proteomes" id="UP001321047"/>
    </source>
</evidence>
<dbReference type="InterPro" id="IPR055970">
    <property type="entry name" value="DUF7548"/>
</dbReference>
<feature type="transmembrane region" description="Helical" evidence="1">
    <location>
        <begin position="12"/>
        <end position="29"/>
    </location>
</feature>
<proteinExistence type="predicted"/>
<dbReference type="Proteomes" id="UP001321047">
    <property type="component" value="Unassembled WGS sequence"/>
</dbReference>
<feature type="transmembrane region" description="Helical" evidence="1">
    <location>
        <begin position="74"/>
        <end position="95"/>
    </location>
</feature>
<keyword evidence="1" id="KW-0812">Transmembrane</keyword>
<protein>
    <submittedName>
        <fullName evidence="2">Uncharacterized protein</fullName>
    </submittedName>
</protein>
<evidence type="ECO:0000313" key="2">
    <source>
        <dbReference type="EMBL" id="MCU4750867.1"/>
    </source>
</evidence>
<keyword evidence="3" id="KW-1185">Reference proteome</keyword>
<comment type="caution">
    <text evidence="2">The sequence shown here is derived from an EMBL/GenBank/DDBJ whole genome shotgun (WGS) entry which is preliminary data.</text>
</comment>
<keyword evidence="1" id="KW-1133">Transmembrane helix</keyword>
<dbReference type="Pfam" id="PF24416">
    <property type="entry name" value="DUF7548"/>
    <property type="match status" value="1"/>
</dbReference>
<feature type="transmembrane region" description="Helical" evidence="1">
    <location>
        <begin position="115"/>
        <end position="132"/>
    </location>
</feature>
<gene>
    <name evidence="2" type="ORF">OB919_02535</name>
</gene>
<evidence type="ECO:0000256" key="1">
    <source>
        <dbReference type="SAM" id="Phobius"/>
    </source>
</evidence>
<accession>A0AAP3E5M9</accession>
<dbReference type="RefSeq" id="WP_342806057.1">
    <property type="nucleotide sequence ID" value="NZ_JAOPJZ010000001.1"/>
</dbReference>
<reference evidence="2 3" key="1">
    <citation type="submission" date="2022-09" db="EMBL/GenBank/DDBJ databases">
        <title>Enrichment on poylsaccharides allowed isolation of novel metabolic and taxonomic groups of Haloarchaea.</title>
        <authorList>
            <person name="Sorokin D.Y."/>
            <person name="Elcheninov A.G."/>
            <person name="Khizhniak T.V."/>
            <person name="Kolganova T.V."/>
            <person name="Kublanov I.V."/>
        </authorList>
    </citation>
    <scope>NUCLEOTIDE SEQUENCE [LARGE SCALE GENOMIC DNA]</scope>
    <source>
        <strain evidence="2 3">AArc-curdl1</strain>
    </source>
</reference>